<dbReference type="AlphaFoldDB" id="A0AAJ2PNT2"/>
<dbReference type="InterPro" id="IPR037883">
    <property type="entry name" value="Knr4/Smi1-like_sf"/>
</dbReference>
<reference evidence="2" key="1">
    <citation type="journal article" date="2023" name="Microb. Genom.">
        <title>Mesoterricola silvestris gen. nov., sp. nov., Mesoterricola sediminis sp. nov., Geothrix oryzae sp. nov., Geothrix edaphica sp. nov., Geothrix rubra sp. nov., and Geothrix limicola sp. nov., six novel members of Acidobacteriota isolated from soils.</title>
        <authorList>
            <person name="Weisberg A.J."/>
            <person name="Pearce E."/>
            <person name="Kramer C.G."/>
            <person name="Chang J.H."/>
            <person name="Clarke C.R."/>
        </authorList>
    </citation>
    <scope>NUCLEOTIDE SEQUENCE</scope>
    <source>
        <strain evidence="2">ND06-05F</strain>
    </source>
</reference>
<evidence type="ECO:0000259" key="1">
    <source>
        <dbReference type="SMART" id="SM00860"/>
    </source>
</evidence>
<dbReference type="Gene3D" id="3.40.1580.10">
    <property type="entry name" value="SMI1/KNR4-like"/>
    <property type="match status" value="1"/>
</dbReference>
<dbReference type="Proteomes" id="UP001273589">
    <property type="component" value="Unassembled WGS sequence"/>
</dbReference>
<protein>
    <submittedName>
        <fullName evidence="2">SMI1/KNR4 family protein</fullName>
    </submittedName>
</protein>
<evidence type="ECO:0000313" key="2">
    <source>
        <dbReference type="EMBL" id="MDX3130908.1"/>
    </source>
</evidence>
<name>A0AAJ2PNT2_9ACTN</name>
<gene>
    <name evidence="2" type="ORF">PV367_14170</name>
</gene>
<dbReference type="EMBL" id="JARAWN010000067">
    <property type="protein sequence ID" value="MDX3130908.1"/>
    <property type="molecule type" value="Genomic_DNA"/>
</dbReference>
<dbReference type="SMART" id="SM00860">
    <property type="entry name" value="SMI1_KNR4"/>
    <property type="match status" value="1"/>
</dbReference>
<feature type="domain" description="Knr4/Smi1-like" evidence="1">
    <location>
        <begin position="45"/>
        <end position="220"/>
    </location>
</feature>
<organism evidence="2 3">
    <name type="scientific">Streptomyces europaeiscabiei</name>
    <dbReference type="NCBI Taxonomy" id="146819"/>
    <lineage>
        <taxon>Bacteria</taxon>
        <taxon>Bacillati</taxon>
        <taxon>Actinomycetota</taxon>
        <taxon>Actinomycetes</taxon>
        <taxon>Kitasatosporales</taxon>
        <taxon>Streptomycetaceae</taxon>
        <taxon>Streptomyces</taxon>
    </lineage>
</organism>
<sequence length="233" mass="26081">MGEMTIWSGVRERVEALARADEAQQVFGAWDLAGTSGHHFRFADPLSEPEVAEAEARWGVSLPTEYRSFLLEVGAGGAGPGYGLSVLRRTDAGWLWSNVDRYLRHDYLRLPFLTEEERWQVLAKHDDRQPLLSGFDDEEAYFAAYSAWMTAGDELLDRVTCGALRLSHEGCGYCGWLVLTGPESGRMWADDRSGGGEFRPLGETRTPVGFACWYLHWVAGAEAAARRPPRRPR</sequence>
<proteinExistence type="predicted"/>
<evidence type="ECO:0000313" key="3">
    <source>
        <dbReference type="Proteomes" id="UP001273589"/>
    </source>
</evidence>
<dbReference type="RefSeq" id="WP_319691812.1">
    <property type="nucleotide sequence ID" value="NZ_JARAWN010000067.1"/>
</dbReference>
<dbReference type="Pfam" id="PF09346">
    <property type="entry name" value="SMI1_KNR4"/>
    <property type="match status" value="1"/>
</dbReference>
<dbReference type="InterPro" id="IPR018958">
    <property type="entry name" value="Knr4/Smi1-like_dom"/>
</dbReference>
<comment type="caution">
    <text evidence="2">The sequence shown here is derived from an EMBL/GenBank/DDBJ whole genome shotgun (WGS) entry which is preliminary data.</text>
</comment>
<accession>A0AAJ2PNT2</accession>
<dbReference type="SUPFAM" id="SSF160631">
    <property type="entry name" value="SMI1/KNR4-like"/>
    <property type="match status" value="1"/>
</dbReference>